<comment type="caution">
    <text evidence="2">The sequence shown here is derived from an EMBL/GenBank/DDBJ whole genome shotgun (WGS) entry which is preliminary data.</text>
</comment>
<keyword evidence="3" id="KW-1185">Reference proteome</keyword>
<reference evidence="2 3" key="1">
    <citation type="submission" date="2017-08" db="EMBL/GenBank/DDBJ databases">
        <title>Acidophilic green algal genome provides insights into adaptation to an acidic environment.</title>
        <authorList>
            <person name="Hirooka S."/>
            <person name="Hirose Y."/>
            <person name="Kanesaki Y."/>
            <person name="Higuchi S."/>
            <person name="Fujiwara T."/>
            <person name="Onuma R."/>
            <person name="Era A."/>
            <person name="Ohbayashi R."/>
            <person name="Uzuka A."/>
            <person name="Nozaki H."/>
            <person name="Yoshikawa H."/>
            <person name="Miyagishima S.Y."/>
        </authorList>
    </citation>
    <scope>NUCLEOTIDE SEQUENCE [LARGE SCALE GENOMIC DNA]</scope>
    <source>
        <strain evidence="2 3">NIES-2499</strain>
    </source>
</reference>
<accession>A0A250X1M2</accession>
<feature type="compositionally biased region" description="Basic residues" evidence="1">
    <location>
        <begin position="806"/>
        <end position="815"/>
    </location>
</feature>
<evidence type="ECO:0000313" key="2">
    <source>
        <dbReference type="EMBL" id="GAX76971.1"/>
    </source>
</evidence>
<proteinExistence type="predicted"/>
<feature type="compositionally biased region" description="Polar residues" evidence="1">
    <location>
        <begin position="1"/>
        <end position="11"/>
    </location>
</feature>
<feature type="compositionally biased region" description="Polar residues" evidence="1">
    <location>
        <begin position="774"/>
        <end position="788"/>
    </location>
</feature>
<gene>
    <name evidence="2" type="ORF">CEUSTIGMA_g4418.t1</name>
</gene>
<name>A0A250X1M2_9CHLO</name>
<feature type="region of interest" description="Disordered" evidence="1">
    <location>
        <begin position="444"/>
        <end position="463"/>
    </location>
</feature>
<feature type="region of interest" description="Disordered" evidence="1">
    <location>
        <begin position="70"/>
        <end position="103"/>
    </location>
</feature>
<dbReference type="EMBL" id="BEGY01000021">
    <property type="protein sequence ID" value="GAX76971.1"/>
    <property type="molecule type" value="Genomic_DNA"/>
</dbReference>
<organism evidence="2 3">
    <name type="scientific">Chlamydomonas eustigma</name>
    <dbReference type="NCBI Taxonomy" id="1157962"/>
    <lineage>
        <taxon>Eukaryota</taxon>
        <taxon>Viridiplantae</taxon>
        <taxon>Chlorophyta</taxon>
        <taxon>core chlorophytes</taxon>
        <taxon>Chlorophyceae</taxon>
        <taxon>CS clade</taxon>
        <taxon>Chlamydomonadales</taxon>
        <taxon>Chlamydomonadaceae</taxon>
        <taxon>Chlamydomonas</taxon>
    </lineage>
</organism>
<feature type="region of interest" description="Disordered" evidence="1">
    <location>
        <begin position="220"/>
        <end position="278"/>
    </location>
</feature>
<dbReference type="AlphaFoldDB" id="A0A250X1M2"/>
<feature type="region of interest" description="Disordered" evidence="1">
    <location>
        <begin position="737"/>
        <end position="815"/>
    </location>
</feature>
<evidence type="ECO:0000256" key="1">
    <source>
        <dbReference type="SAM" id="MobiDB-lite"/>
    </source>
</evidence>
<sequence length="815" mass="86828">MNVVKTHSTTPPRVLQPKSEGVQIQREEATLIDSKQISTDARRQGEAATEVMKSPLGSARVFFMPSLPAEPTTKSVQGGRRHDEHDVAASMQRSDGNHDYKVPSSNSYYSEGALSRYKTVALPLSPVRYLLKSAGPTGNLQPQFSRYLSAMQPVSSMSKSLQSRGTNLSLPLVLHPALNLGEQFLPDPEEAYPITDAMPLSFTKQGRWPGLTSLQLQLPSNKPQQRNSQQALNSSSQKLPSISGVQPSSTSHIASQEPSSPQKPSDLNPKPSLFTLHRRKVPLATLSPVLTQRRNEALARAASRARGEVSESGVSAVAGSAAVPPETQANVPAVQAQANYGDDIGGAGSFKSAVLGYPAEEPDAAKDGMGEEVIKEAPSSSLPYEERVAWSDDSAATTPPRTPLQGARLPSLGVPTSASTGKTASTAVPAKSFAAMLRERSLQMKANSHQGPLSENLPSHSLQGQSSLDTYYKTQPSIGPQTSIPEEVPGESGAIMTDGIDHQTKSSSLQRRLRTSDLMDVFFIPNNDLTAYDTGEDHHDGDVEALGVSPLSDSHNFEKDIAGLNPEAASKLEALRTVRELNKSMRSNLVVDTFASSRSSFNARTAAAAPASRGEGLSVLARAGAPPQLTNEEGVTQRDAVFSWASIINSNNSNLVLPPWIPPLSPERTGAVDDEEEGVFSPFRPSTPLIDSMETALIATLADVRRLATMSSRISPSLKSQAENSLMAKLSVGNKAQRVAGASSSKHELPGSTSRPSSNLYGALKSSVVPKGQLMSSKAQGQTSNNSRGQRKSQGPPIAPDETVQQRRKSLGILA</sequence>
<feature type="compositionally biased region" description="Polar residues" evidence="1">
    <location>
        <begin position="751"/>
        <end position="760"/>
    </location>
</feature>
<feature type="compositionally biased region" description="Low complexity" evidence="1">
    <location>
        <begin position="416"/>
        <end position="425"/>
    </location>
</feature>
<evidence type="ECO:0000313" key="3">
    <source>
        <dbReference type="Proteomes" id="UP000232323"/>
    </source>
</evidence>
<dbReference type="Proteomes" id="UP000232323">
    <property type="component" value="Unassembled WGS sequence"/>
</dbReference>
<feature type="region of interest" description="Disordered" evidence="1">
    <location>
        <begin position="377"/>
        <end position="425"/>
    </location>
</feature>
<feature type="region of interest" description="Disordered" evidence="1">
    <location>
        <begin position="1"/>
        <end position="22"/>
    </location>
</feature>
<feature type="compositionally biased region" description="Polar residues" evidence="1">
    <location>
        <begin position="220"/>
        <end position="265"/>
    </location>
</feature>
<protein>
    <submittedName>
        <fullName evidence="2">Uncharacterized protein</fullName>
    </submittedName>
</protein>